<keyword evidence="4 16" id="KW-0349">Heme</keyword>
<dbReference type="InterPro" id="IPR045187">
    <property type="entry name" value="CcO_II"/>
</dbReference>
<feature type="domain" description="Cytochrome c" evidence="20">
    <location>
        <begin position="229"/>
        <end position="321"/>
    </location>
</feature>
<comment type="caution">
    <text evidence="21">The sequence shown here is derived from an EMBL/GenBank/DDBJ whole genome shotgun (WGS) entry which is preliminary data.</text>
</comment>
<keyword evidence="7 16" id="KW-0479">Metal-binding</keyword>
<feature type="transmembrane region" description="Helical" evidence="17">
    <location>
        <begin position="35"/>
        <end position="55"/>
    </location>
</feature>
<feature type="signal peptide" evidence="18">
    <location>
        <begin position="1"/>
        <end position="25"/>
    </location>
</feature>
<dbReference type="InterPro" id="IPR009056">
    <property type="entry name" value="Cyt_c-like_dom"/>
</dbReference>
<dbReference type="SUPFAM" id="SSF46626">
    <property type="entry name" value="Cytochrome c"/>
    <property type="match status" value="1"/>
</dbReference>
<dbReference type="CDD" id="cd04213">
    <property type="entry name" value="CuRO_CcO_Caa3_II"/>
    <property type="match status" value="1"/>
</dbReference>
<evidence type="ECO:0000256" key="17">
    <source>
        <dbReference type="SAM" id="Phobius"/>
    </source>
</evidence>
<organism evidence="21 22">
    <name type="scientific">Sphingomonas bacterium</name>
    <dbReference type="NCBI Taxonomy" id="1895847"/>
    <lineage>
        <taxon>Bacteria</taxon>
        <taxon>Pseudomonadati</taxon>
        <taxon>Pseudomonadota</taxon>
        <taxon>Alphaproteobacteria</taxon>
        <taxon>Sphingomonadales</taxon>
        <taxon>Sphingomonadaceae</taxon>
        <taxon>Sphingomonas</taxon>
    </lineage>
</organism>
<evidence type="ECO:0000256" key="15">
    <source>
        <dbReference type="ARBA" id="ARBA00047816"/>
    </source>
</evidence>
<dbReference type="Proteomes" id="UP000262699">
    <property type="component" value="Unassembled WGS sequence"/>
</dbReference>
<keyword evidence="11" id="KW-0186">Copper</keyword>
<protein>
    <recommendedName>
        <fullName evidence="14">Cytochrome aa3 subunit 2</fullName>
    </recommendedName>
</protein>
<evidence type="ECO:0000259" key="20">
    <source>
        <dbReference type="PROSITE" id="PS51007"/>
    </source>
</evidence>
<evidence type="ECO:0000256" key="8">
    <source>
        <dbReference type="ARBA" id="ARBA00022982"/>
    </source>
</evidence>
<evidence type="ECO:0000256" key="14">
    <source>
        <dbReference type="ARBA" id="ARBA00031399"/>
    </source>
</evidence>
<dbReference type="GO" id="GO:0042773">
    <property type="term" value="P:ATP synthesis coupled electron transport"/>
    <property type="evidence" value="ECO:0007669"/>
    <property type="project" value="TreeGrafter"/>
</dbReference>
<proteinExistence type="inferred from homology"/>
<evidence type="ECO:0000256" key="9">
    <source>
        <dbReference type="ARBA" id="ARBA00022989"/>
    </source>
</evidence>
<evidence type="ECO:0000256" key="7">
    <source>
        <dbReference type="ARBA" id="ARBA00022723"/>
    </source>
</evidence>
<dbReference type="Pfam" id="PF00034">
    <property type="entry name" value="Cytochrom_C"/>
    <property type="match status" value="1"/>
</dbReference>
<dbReference type="EMBL" id="DOYJ01000052">
    <property type="protein sequence ID" value="HCB74873.1"/>
    <property type="molecule type" value="Genomic_DNA"/>
</dbReference>
<evidence type="ECO:0000256" key="13">
    <source>
        <dbReference type="ARBA" id="ARBA00024688"/>
    </source>
</evidence>
<reference evidence="21 22" key="1">
    <citation type="journal article" date="2018" name="Nat. Biotechnol.">
        <title>A standardized bacterial taxonomy based on genome phylogeny substantially revises the tree of life.</title>
        <authorList>
            <person name="Parks D.H."/>
            <person name="Chuvochina M."/>
            <person name="Waite D.W."/>
            <person name="Rinke C."/>
            <person name="Skarshewski A."/>
            <person name="Chaumeil P.A."/>
            <person name="Hugenholtz P."/>
        </authorList>
    </citation>
    <scope>NUCLEOTIDE SEQUENCE [LARGE SCALE GENOMIC DNA]</scope>
    <source>
        <strain evidence="21">UBA9015</strain>
    </source>
</reference>
<dbReference type="NCBIfam" id="TIGR02866">
    <property type="entry name" value="CoxB"/>
    <property type="match status" value="1"/>
</dbReference>
<keyword evidence="9 17" id="KW-1133">Transmembrane helix</keyword>
<comment type="catalytic activity">
    <reaction evidence="15">
        <text>4 Fe(II)-[cytochrome c] + O2 + 8 H(+)(in) = 4 Fe(III)-[cytochrome c] + 2 H2O + 4 H(+)(out)</text>
        <dbReference type="Rhea" id="RHEA:11436"/>
        <dbReference type="Rhea" id="RHEA-COMP:10350"/>
        <dbReference type="Rhea" id="RHEA-COMP:14399"/>
        <dbReference type="ChEBI" id="CHEBI:15377"/>
        <dbReference type="ChEBI" id="CHEBI:15378"/>
        <dbReference type="ChEBI" id="CHEBI:15379"/>
        <dbReference type="ChEBI" id="CHEBI:29033"/>
        <dbReference type="ChEBI" id="CHEBI:29034"/>
        <dbReference type="EC" id="7.1.1.9"/>
    </reaction>
</comment>
<keyword evidence="10 16" id="KW-0408">Iron</keyword>
<dbReference type="GO" id="GO:0005507">
    <property type="term" value="F:copper ion binding"/>
    <property type="evidence" value="ECO:0007669"/>
    <property type="project" value="InterPro"/>
</dbReference>
<gene>
    <name evidence="21" type="primary">coxB</name>
    <name evidence="21" type="ORF">DEP91_01645</name>
</gene>
<dbReference type="PANTHER" id="PTHR22888:SF9">
    <property type="entry name" value="CYTOCHROME C OXIDASE SUBUNIT 2"/>
    <property type="match status" value="1"/>
</dbReference>
<dbReference type="Gene3D" id="2.60.40.420">
    <property type="entry name" value="Cupredoxins - blue copper proteins"/>
    <property type="match status" value="1"/>
</dbReference>
<keyword evidence="6 17" id="KW-0812">Transmembrane</keyword>
<evidence type="ECO:0000256" key="11">
    <source>
        <dbReference type="ARBA" id="ARBA00023008"/>
    </source>
</evidence>
<evidence type="ECO:0000259" key="19">
    <source>
        <dbReference type="PROSITE" id="PS50857"/>
    </source>
</evidence>
<name>A0A3D0WAU2_9SPHN</name>
<evidence type="ECO:0000256" key="18">
    <source>
        <dbReference type="SAM" id="SignalP"/>
    </source>
</evidence>
<evidence type="ECO:0000256" key="4">
    <source>
        <dbReference type="ARBA" id="ARBA00022617"/>
    </source>
</evidence>
<dbReference type="SUPFAM" id="SSF49503">
    <property type="entry name" value="Cupredoxins"/>
    <property type="match status" value="1"/>
</dbReference>
<dbReference type="PANTHER" id="PTHR22888">
    <property type="entry name" value="CYTOCHROME C OXIDASE, SUBUNIT II"/>
    <property type="match status" value="1"/>
</dbReference>
<evidence type="ECO:0000256" key="10">
    <source>
        <dbReference type="ARBA" id="ARBA00023004"/>
    </source>
</evidence>
<evidence type="ECO:0000256" key="5">
    <source>
        <dbReference type="ARBA" id="ARBA00022660"/>
    </source>
</evidence>
<evidence type="ECO:0000313" key="21">
    <source>
        <dbReference type="EMBL" id="HCB74873.1"/>
    </source>
</evidence>
<dbReference type="InterPro" id="IPR008972">
    <property type="entry name" value="Cupredoxin"/>
</dbReference>
<dbReference type="InterPro" id="IPR036909">
    <property type="entry name" value="Cyt_c-like_dom_sf"/>
</dbReference>
<dbReference type="PROSITE" id="PS00078">
    <property type="entry name" value="COX2"/>
    <property type="match status" value="1"/>
</dbReference>
<evidence type="ECO:0000256" key="1">
    <source>
        <dbReference type="ARBA" id="ARBA00004141"/>
    </source>
</evidence>
<keyword evidence="3" id="KW-0813">Transport</keyword>
<feature type="chain" id="PRO_5017602825" description="Cytochrome aa3 subunit 2" evidence="18">
    <location>
        <begin position="26"/>
        <end position="321"/>
    </location>
</feature>
<dbReference type="GO" id="GO:0004129">
    <property type="term" value="F:cytochrome-c oxidase activity"/>
    <property type="evidence" value="ECO:0007669"/>
    <property type="project" value="UniProtKB-EC"/>
</dbReference>
<accession>A0A3D0WAU2</accession>
<comment type="subcellular location">
    <subcellularLocation>
        <location evidence="1">Membrane</location>
        <topology evidence="1">Multi-pass membrane protein</topology>
    </subcellularLocation>
</comment>
<evidence type="ECO:0000256" key="16">
    <source>
        <dbReference type="PROSITE-ProRule" id="PRU00433"/>
    </source>
</evidence>
<dbReference type="InterPro" id="IPR001505">
    <property type="entry name" value="Copper_CuA"/>
</dbReference>
<dbReference type="InterPro" id="IPR014222">
    <property type="entry name" value="Cyt_c_oxidase_su2"/>
</dbReference>
<dbReference type="InterPro" id="IPR002429">
    <property type="entry name" value="CcO_II-like_C"/>
</dbReference>
<dbReference type="GO" id="GO:0020037">
    <property type="term" value="F:heme binding"/>
    <property type="evidence" value="ECO:0007669"/>
    <property type="project" value="InterPro"/>
</dbReference>
<evidence type="ECO:0000256" key="6">
    <source>
        <dbReference type="ARBA" id="ARBA00022692"/>
    </source>
</evidence>
<keyword evidence="8" id="KW-0249">Electron transport</keyword>
<dbReference type="PROSITE" id="PS51257">
    <property type="entry name" value="PROKAR_LIPOPROTEIN"/>
    <property type="match status" value="1"/>
</dbReference>
<feature type="domain" description="Cytochrome oxidase subunit II copper A binding" evidence="19">
    <location>
        <begin position="106"/>
        <end position="221"/>
    </location>
</feature>
<dbReference type="InterPro" id="IPR034236">
    <property type="entry name" value="CuRO_CcO_Caa3_II"/>
</dbReference>
<sequence>MRRIGASLAASALLSACNRHQSALATFGAEATNIRTITIALVVGAAVIAAIMIGVYWRAVRAPEGQLTHKQGMRLVLWLGGIGPAIVLTVILIFALPAMRPRVTGAGDLTIHVEGEQFWWRVGYERPGGGVLVSANEVRVPVGRTVAFELTGRDVIHSFWIPGLAGKMDMIPGRTNSLVVRADKAGRYRGVCTEFCGLSHALMAFDVVAMEPAAFDAWLAGQARPAAGAGQGEGERLFAANGCGGCHAIRGTEHNSRIGPDLSRYGERLTLGAGILPPTIERTAQFIRAPQEAKPGVRMPAYPQLSNQEARAIAVYLKGLK</sequence>
<evidence type="ECO:0000256" key="12">
    <source>
        <dbReference type="ARBA" id="ARBA00023136"/>
    </source>
</evidence>
<evidence type="ECO:0000256" key="2">
    <source>
        <dbReference type="ARBA" id="ARBA00007866"/>
    </source>
</evidence>
<evidence type="ECO:0000313" key="22">
    <source>
        <dbReference type="Proteomes" id="UP000262699"/>
    </source>
</evidence>
<evidence type="ECO:0000256" key="3">
    <source>
        <dbReference type="ARBA" id="ARBA00022448"/>
    </source>
</evidence>
<dbReference type="GO" id="GO:0016020">
    <property type="term" value="C:membrane"/>
    <property type="evidence" value="ECO:0007669"/>
    <property type="project" value="UniProtKB-SubCell"/>
</dbReference>
<dbReference type="PROSITE" id="PS51007">
    <property type="entry name" value="CYTC"/>
    <property type="match status" value="1"/>
</dbReference>
<keyword evidence="12 17" id="KW-0472">Membrane</keyword>
<dbReference type="Pfam" id="PF00116">
    <property type="entry name" value="COX2"/>
    <property type="match status" value="1"/>
</dbReference>
<dbReference type="AlphaFoldDB" id="A0A3D0WAU2"/>
<keyword evidence="18" id="KW-0732">Signal</keyword>
<comment type="function">
    <text evidence="13">Subunits I and II form the functional core of the enzyme complex. Electrons originating in cytochrome c are transferred via heme a and Cu(A) to the binuclear center formed by heme a3 and Cu(B).</text>
</comment>
<keyword evidence="5" id="KW-0679">Respiratory chain</keyword>
<dbReference type="PROSITE" id="PS50857">
    <property type="entry name" value="COX2_CUA"/>
    <property type="match status" value="1"/>
</dbReference>
<dbReference type="GO" id="GO:0016491">
    <property type="term" value="F:oxidoreductase activity"/>
    <property type="evidence" value="ECO:0007669"/>
    <property type="project" value="InterPro"/>
</dbReference>
<comment type="similarity">
    <text evidence="2">Belongs to the cytochrome c oxidase subunit 2 family.</text>
</comment>
<feature type="transmembrane region" description="Helical" evidence="17">
    <location>
        <begin position="75"/>
        <end position="96"/>
    </location>
</feature>